<evidence type="ECO:0000256" key="1">
    <source>
        <dbReference type="SAM" id="MobiDB-lite"/>
    </source>
</evidence>
<evidence type="ECO:0000313" key="3">
    <source>
        <dbReference type="Proteomes" id="UP000184267"/>
    </source>
</evidence>
<reference evidence="2 3" key="1">
    <citation type="submission" date="2016-10" db="EMBL/GenBank/DDBJ databases">
        <title>Genome sequence of the basidiomycete white-rot fungus Trametes pubescens.</title>
        <authorList>
            <person name="Makela M.R."/>
            <person name="Granchi Z."/>
            <person name="Peng M."/>
            <person name="De Vries R.P."/>
            <person name="Grigoriev I."/>
            <person name="Riley R."/>
            <person name="Hilden K."/>
        </authorList>
    </citation>
    <scope>NUCLEOTIDE SEQUENCE [LARGE SCALE GENOMIC DNA]</scope>
    <source>
        <strain evidence="2 3">FBCC735</strain>
    </source>
</reference>
<protein>
    <submittedName>
        <fullName evidence="2">Uncharacterized protein</fullName>
    </submittedName>
</protein>
<feature type="compositionally biased region" description="Basic residues" evidence="1">
    <location>
        <begin position="17"/>
        <end position="30"/>
    </location>
</feature>
<dbReference type="OMA" id="SVHVCRI"/>
<dbReference type="EMBL" id="MNAD01000861">
    <property type="protein sequence ID" value="OJT09944.1"/>
    <property type="molecule type" value="Genomic_DNA"/>
</dbReference>
<feature type="compositionally biased region" description="Basic and acidic residues" evidence="1">
    <location>
        <begin position="31"/>
        <end position="41"/>
    </location>
</feature>
<name>A0A1M2VQQ7_TRAPU</name>
<dbReference type="OrthoDB" id="2749120at2759"/>
<keyword evidence="3" id="KW-1185">Reference proteome</keyword>
<evidence type="ECO:0000313" key="2">
    <source>
        <dbReference type="EMBL" id="OJT09944.1"/>
    </source>
</evidence>
<gene>
    <name evidence="2" type="ORF">TRAPUB_13581</name>
</gene>
<comment type="caution">
    <text evidence="2">The sequence shown here is derived from an EMBL/GenBank/DDBJ whole genome shotgun (WGS) entry which is preliminary data.</text>
</comment>
<feature type="region of interest" description="Disordered" evidence="1">
    <location>
        <begin position="1"/>
        <end position="41"/>
    </location>
</feature>
<sequence>MYKSLKWTPEREQALQRRTRAKLQARRPRQKKSEHVNSRTEARMQYREKKGLPGHVDLWLATKLAQSITDDIESPVTPDEVQCSVHVCRIPNPEPDEYFVDLDTFVLHLTVRSAPRSFQEGALESERRVVLGQYTGDPADWDAPDWTLLPADKAVVFRENATAVANLIQHTGPCADQTKALADSLAAVRLDG</sequence>
<proteinExistence type="predicted"/>
<dbReference type="Proteomes" id="UP000184267">
    <property type="component" value="Unassembled WGS sequence"/>
</dbReference>
<dbReference type="AlphaFoldDB" id="A0A1M2VQQ7"/>
<organism evidence="2 3">
    <name type="scientific">Trametes pubescens</name>
    <name type="common">White-rot fungus</name>
    <dbReference type="NCBI Taxonomy" id="154538"/>
    <lineage>
        <taxon>Eukaryota</taxon>
        <taxon>Fungi</taxon>
        <taxon>Dikarya</taxon>
        <taxon>Basidiomycota</taxon>
        <taxon>Agaricomycotina</taxon>
        <taxon>Agaricomycetes</taxon>
        <taxon>Polyporales</taxon>
        <taxon>Polyporaceae</taxon>
        <taxon>Trametes</taxon>
    </lineage>
</organism>
<accession>A0A1M2VQQ7</accession>